<dbReference type="InterPro" id="IPR052061">
    <property type="entry name" value="PTE-AB_protein"/>
</dbReference>
<dbReference type="InterPro" id="IPR006683">
    <property type="entry name" value="Thioestr_dom"/>
</dbReference>
<reference evidence="3 4" key="1">
    <citation type="journal article" date="2024" name="Commun. Biol.">
        <title>Comparative genomic analysis of thermophilic fungi reveals convergent evolutionary adaptations and gene losses.</title>
        <authorList>
            <person name="Steindorff A.S."/>
            <person name="Aguilar-Pontes M.V."/>
            <person name="Robinson A.J."/>
            <person name="Andreopoulos B."/>
            <person name="LaButti K."/>
            <person name="Kuo A."/>
            <person name="Mondo S."/>
            <person name="Riley R."/>
            <person name="Otillar R."/>
            <person name="Haridas S."/>
            <person name="Lipzen A."/>
            <person name="Grimwood J."/>
            <person name="Schmutz J."/>
            <person name="Clum A."/>
            <person name="Reid I.D."/>
            <person name="Moisan M.C."/>
            <person name="Butler G."/>
            <person name="Nguyen T.T.M."/>
            <person name="Dewar K."/>
            <person name="Conant G."/>
            <person name="Drula E."/>
            <person name="Henrissat B."/>
            <person name="Hansel C."/>
            <person name="Singer S."/>
            <person name="Hutchinson M.I."/>
            <person name="de Vries R.P."/>
            <person name="Natvig D.O."/>
            <person name="Powell A.J."/>
            <person name="Tsang A."/>
            <person name="Grigoriev I.V."/>
        </authorList>
    </citation>
    <scope>NUCLEOTIDE SEQUENCE [LARGE SCALE GENOMIC DNA]</scope>
    <source>
        <strain evidence="3 4">CBS 494.80</strain>
    </source>
</reference>
<dbReference type="CDD" id="cd03443">
    <property type="entry name" value="PaaI_thioesterase"/>
    <property type="match status" value="1"/>
</dbReference>
<dbReference type="EMBL" id="JAZHXI010000001">
    <property type="protein sequence ID" value="KAL2076096.1"/>
    <property type="molecule type" value="Genomic_DNA"/>
</dbReference>
<protein>
    <recommendedName>
        <fullName evidence="2">Thioesterase domain-containing protein</fullName>
    </recommendedName>
</protein>
<feature type="domain" description="Thioesterase" evidence="2">
    <location>
        <begin position="131"/>
        <end position="207"/>
    </location>
</feature>
<feature type="compositionally biased region" description="Basic and acidic residues" evidence="1">
    <location>
        <begin position="99"/>
        <end position="109"/>
    </location>
</feature>
<sequence length="230" mass="25305">MTPKPPPPPSALSPFLFEPIPSHLKAHFDNIPWTKQYVSDPALQPYTTVARIPEKESTANSFCAITLNTKETVAAWQSWWRPAAETPSNSSPSRTGPEVQKDGKSKEIPKPFGESIALLTISGGLNGHPDTLHGGFLSVALDELIGNAAEYERPHDKSTMTAYLKVDYKRPIRTPGTLVFRTWVERVQGRKIWGRGEVLDREGNVCATGEALFIVVERVKGTEKGDGSKL</sequence>
<dbReference type="Proteomes" id="UP001595075">
    <property type="component" value="Unassembled WGS sequence"/>
</dbReference>
<comment type="caution">
    <text evidence="3">The sequence shown here is derived from an EMBL/GenBank/DDBJ whole genome shotgun (WGS) entry which is preliminary data.</text>
</comment>
<gene>
    <name evidence="3" type="ORF">VTL71DRAFT_1039</name>
</gene>
<evidence type="ECO:0000256" key="1">
    <source>
        <dbReference type="SAM" id="MobiDB-lite"/>
    </source>
</evidence>
<accession>A0ABR4D409</accession>
<evidence type="ECO:0000259" key="2">
    <source>
        <dbReference type="Pfam" id="PF03061"/>
    </source>
</evidence>
<feature type="region of interest" description="Disordered" evidence="1">
    <location>
        <begin position="83"/>
        <end position="110"/>
    </location>
</feature>
<evidence type="ECO:0000313" key="3">
    <source>
        <dbReference type="EMBL" id="KAL2076096.1"/>
    </source>
</evidence>
<organism evidence="3 4">
    <name type="scientific">Oculimacula yallundae</name>
    <dbReference type="NCBI Taxonomy" id="86028"/>
    <lineage>
        <taxon>Eukaryota</taxon>
        <taxon>Fungi</taxon>
        <taxon>Dikarya</taxon>
        <taxon>Ascomycota</taxon>
        <taxon>Pezizomycotina</taxon>
        <taxon>Leotiomycetes</taxon>
        <taxon>Helotiales</taxon>
        <taxon>Ploettnerulaceae</taxon>
        <taxon>Oculimacula</taxon>
    </lineage>
</organism>
<dbReference type="Gene3D" id="3.10.129.10">
    <property type="entry name" value="Hotdog Thioesterase"/>
    <property type="match status" value="1"/>
</dbReference>
<name>A0ABR4D409_9HELO</name>
<dbReference type="Pfam" id="PF03061">
    <property type="entry name" value="4HBT"/>
    <property type="match status" value="1"/>
</dbReference>
<dbReference type="InterPro" id="IPR029069">
    <property type="entry name" value="HotDog_dom_sf"/>
</dbReference>
<evidence type="ECO:0000313" key="4">
    <source>
        <dbReference type="Proteomes" id="UP001595075"/>
    </source>
</evidence>
<keyword evidence="4" id="KW-1185">Reference proteome</keyword>
<dbReference type="PANTHER" id="PTHR47260">
    <property type="entry name" value="UPF0644 PROTEIN PB2B4.06"/>
    <property type="match status" value="1"/>
</dbReference>
<proteinExistence type="predicted"/>
<dbReference type="PANTHER" id="PTHR47260:SF3">
    <property type="entry name" value="THIOESTERASE FAMILY PROTEIN (AFU_ORTHOLOGUE AFUA_7G03960)"/>
    <property type="match status" value="1"/>
</dbReference>
<dbReference type="SUPFAM" id="SSF54637">
    <property type="entry name" value="Thioesterase/thiol ester dehydrase-isomerase"/>
    <property type="match status" value="1"/>
</dbReference>